<keyword evidence="2" id="KW-0732">Signal</keyword>
<evidence type="ECO:0000313" key="3">
    <source>
        <dbReference type="EMBL" id="ORZ36527.1"/>
    </source>
</evidence>
<dbReference type="EMBL" id="MCFL01000016">
    <property type="protein sequence ID" value="ORZ36527.1"/>
    <property type="molecule type" value="Genomic_DNA"/>
</dbReference>
<feature type="signal peptide" evidence="2">
    <location>
        <begin position="1"/>
        <end position="35"/>
    </location>
</feature>
<gene>
    <name evidence="3" type="ORF">BCR44DRAFT_1498697</name>
</gene>
<accession>A0A1Y2HPJ1</accession>
<evidence type="ECO:0000313" key="4">
    <source>
        <dbReference type="Proteomes" id="UP000193411"/>
    </source>
</evidence>
<evidence type="ECO:0000256" key="1">
    <source>
        <dbReference type="SAM" id="MobiDB-lite"/>
    </source>
</evidence>
<reference evidence="3 4" key="1">
    <citation type="submission" date="2016-07" db="EMBL/GenBank/DDBJ databases">
        <title>Pervasive Adenine N6-methylation of Active Genes in Fungi.</title>
        <authorList>
            <consortium name="DOE Joint Genome Institute"/>
            <person name="Mondo S.J."/>
            <person name="Dannebaum R.O."/>
            <person name="Kuo R.C."/>
            <person name="Labutti K."/>
            <person name="Haridas S."/>
            <person name="Kuo A."/>
            <person name="Salamov A."/>
            <person name="Ahrendt S.R."/>
            <person name="Lipzen A."/>
            <person name="Sullivan W."/>
            <person name="Andreopoulos W.B."/>
            <person name="Clum A."/>
            <person name="Lindquist E."/>
            <person name="Daum C."/>
            <person name="Ramamoorthy G.K."/>
            <person name="Gryganskyi A."/>
            <person name="Culley D."/>
            <person name="Magnuson J.K."/>
            <person name="James T.Y."/>
            <person name="O'Malley M.A."/>
            <person name="Stajich J.E."/>
            <person name="Spatafora J.W."/>
            <person name="Visel A."/>
            <person name="Grigoriev I.V."/>
        </authorList>
    </citation>
    <scope>NUCLEOTIDE SEQUENCE [LARGE SCALE GENOMIC DNA]</scope>
    <source>
        <strain evidence="3 4">PL171</strain>
    </source>
</reference>
<evidence type="ECO:0000256" key="2">
    <source>
        <dbReference type="SAM" id="SignalP"/>
    </source>
</evidence>
<sequence>MKLSSKFGHSDNLFRLVLGVVLLVNLAATSTFVNAQGSDNSGGGSDPAPPPAPPAPSSTTSTLSTSRSSSSTTSSTTSRSTTLSTTTSRTTTSSSSSTTSARTSTSSSTTPQPSVILTNAGAQPTAGTAADQPAVTTAIVIEPNGQMQAFGVAVAVAGMQLV</sequence>
<dbReference type="Proteomes" id="UP000193411">
    <property type="component" value="Unassembled WGS sequence"/>
</dbReference>
<proteinExistence type="predicted"/>
<feature type="region of interest" description="Disordered" evidence="1">
    <location>
        <begin position="37"/>
        <end position="118"/>
    </location>
</feature>
<feature type="compositionally biased region" description="Low complexity" evidence="1">
    <location>
        <begin position="57"/>
        <end position="110"/>
    </location>
</feature>
<comment type="caution">
    <text evidence="3">The sequence shown here is derived from an EMBL/GenBank/DDBJ whole genome shotgun (WGS) entry which is preliminary data.</text>
</comment>
<dbReference type="AlphaFoldDB" id="A0A1Y2HPJ1"/>
<feature type="chain" id="PRO_5012327569" description="REJ domain-containing protein" evidence="2">
    <location>
        <begin position="36"/>
        <end position="162"/>
    </location>
</feature>
<evidence type="ECO:0008006" key="5">
    <source>
        <dbReference type="Google" id="ProtNLM"/>
    </source>
</evidence>
<feature type="compositionally biased region" description="Pro residues" evidence="1">
    <location>
        <begin position="47"/>
        <end position="56"/>
    </location>
</feature>
<keyword evidence="4" id="KW-1185">Reference proteome</keyword>
<name>A0A1Y2HPJ1_9FUNG</name>
<protein>
    <recommendedName>
        <fullName evidence="5">REJ domain-containing protein</fullName>
    </recommendedName>
</protein>
<organism evidence="3 4">
    <name type="scientific">Catenaria anguillulae PL171</name>
    <dbReference type="NCBI Taxonomy" id="765915"/>
    <lineage>
        <taxon>Eukaryota</taxon>
        <taxon>Fungi</taxon>
        <taxon>Fungi incertae sedis</taxon>
        <taxon>Blastocladiomycota</taxon>
        <taxon>Blastocladiomycetes</taxon>
        <taxon>Blastocladiales</taxon>
        <taxon>Catenariaceae</taxon>
        <taxon>Catenaria</taxon>
    </lineage>
</organism>